<dbReference type="EMBL" id="CP023741">
    <property type="protein sequence ID" value="ATI78888.1"/>
    <property type="molecule type" value="Genomic_DNA"/>
</dbReference>
<evidence type="ECO:0000313" key="1">
    <source>
        <dbReference type="EMBL" id="ATI78888.1"/>
    </source>
</evidence>
<evidence type="ECO:0000313" key="2">
    <source>
        <dbReference type="Proteomes" id="UP000219422"/>
    </source>
</evidence>
<gene>
    <name evidence="1" type="ORF">A6768_01985</name>
</gene>
<proteinExistence type="predicted"/>
<dbReference type="KEGG" id="sya:A6768_01985"/>
<dbReference type="AlphaFoldDB" id="A0A291MVE2"/>
<dbReference type="Proteomes" id="UP000219422">
    <property type="component" value="Chromosome"/>
</dbReference>
<organism evidence="1 2">
    <name type="scientific">Sphingobium yanoikuyae</name>
    <name type="common">Sphingomonas yanoikuyae</name>
    <dbReference type="NCBI Taxonomy" id="13690"/>
    <lineage>
        <taxon>Bacteria</taxon>
        <taxon>Pseudomonadati</taxon>
        <taxon>Pseudomonadota</taxon>
        <taxon>Alphaproteobacteria</taxon>
        <taxon>Sphingomonadales</taxon>
        <taxon>Sphingomonadaceae</taxon>
        <taxon>Sphingobium</taxon>
    </lineage>
</organism>
<accession>A0A291MVE2</accession>
<sequence>MIFGGTGTTNGRFQIILPCKGRWLAAGQTEGYPPLDSVTPLHHFVVPLPLQGRKLQPLLVASRHPRCAVFLLGHSLFWKPGPPLCRLDHDHLIAAKASPHGRLANRLPHPLTKKGRCFHRPFFPVPIHRDQRACIVLRAILATSGNMPV</sequence>
<protein>
    <submittedName>
        <fullName evidence="1">Uncharacterized protein</fullName>
    </submittedName>
</protein>
<reference evidence="1 2" key="1">
    <citation type="submission" date="2017-10" db="EMBL/GenBank/DDBJ databases">
        <title>Sphingobium yanoikuyae S72.</title>
        <authorList>
            <person name="Sanchez E."/>
            <person name="Bustos P."/>
            <person name="Mendoza P."/>
            <person name="Guo X."/>
            <person name="Mendoza A."/>
        </authorList>
    </citation>
    <scope>NUCLEOTIDE SEQUENCE [LARGE SCALE GENOMIC DNA]</scope>
    <source>
        <strain evidence="1 2">S72</strain>
    </source>
</reference>
<name>A0A291MVE2_SPHYA</name>